<gene>
    <name evidence="2" type="ORF">P378_00520</name>
</gene>
<proteinExistence type="predicted"/>
<sequence>MKRMRKAVSILVTLAMLIGLLLPVAAPAAAGVVTYSALSAPTIVPPATGATLGQIQIDLGTVSGNSTAVVSLPNTDYTITASSVTVAAYTGTTAPTATFTVSAAGHEGVLAVSQAPGTASTDVKLLLALSANIPSDADGDIKATINSLSGQLSSGEVIVAKANSGSVEVSLVDTVTISEAGTSATALSVNFKENAAGAIKGENNTIKLTLPKGLTWNTTGATFINVGTGASALGVAAGQFAISGNGDKTLVLNRVTWGAGAAPAKAMYRLSVGVNVNTEDAKFGDVEVTVGGTSTSSPASLVIGKYADYGVSVKAKSVEDITSGRVDEEIGDIEIKEDLADSIYSGRTITLELPRGAKWATIPTTTISGGGPVTISGWVREGSDGRKVKTTVTNPVGGGKATITLENVTIDTAVDFSGDVAVKIAGSAGVAGEVVVAKAVAPITVTANVPDVKIGVQGQVAGDISIVEGKKEAIKRNKELVLTAPVGVDFANLPTVEVTEGDLDIDEKAISKSANTLTIPVTSDSSKASTIKISNIKFTVNRSVPEGPIKVDVAGNAVDEVNDNAVTLAAGFARGFYTIPVSGELFPQNDVAATVINAKVVTPAPAETGSVIFNVGSSVYTTNGVVKVMDAAPYIKNNRTYVPVRFLALSLGVAEENIAYENGVVTLKKGDATLKLTIGDKTMMNNDATVAMDVAPEVVNGRTMLPARFVAEGFGALVGFSNGQVVISY</sequence>
<dbReference type="OrthoDB" id="2023214at2"/>
<evidence type="ECO:0000259" key="1">
    <source>
        <dbReference type="Pfam" id="PF07833"/>
    </source>
</evidence>
<evidence type="ECO:0000313" key="3">
    <source>
        <dbReference type="Proteomes" id="UP000222564"/>
    </source>
</evidence>
<feature type="domain" description="Copper amine oxidase-like N-terminal" evidence="1">
    <location>
        <begin position="623"/>
        <end position="726"/>
    </location>
</feature>
<dbReference type="InterPro" id="IPR036582">
    <property type="entry name" value="Mao_N_sf"/>
</dbReference>
<accession>A0A2C6L4K6</accession>
<dbReference type="Pfam" id="PF07833">
    <property type="entry name" value="Cu_amine_oxidN1"/>
    <property type="match status" value="1"/>
</dbReference>
<dbReference type="EMBL" id="AWQQ01000006">
    <property type="protein sequence ID" value="PHJ39901.1"/>
    <property type="molecule type" value="Genomic_DNA"/>
</dbReference>
<dbReference type="Proteomes" id="UP000222564">
    <property type="component" value="Unassembled WGS sequence"/>
</dbReference>
<dbReference type="AlphaFoldDB" id="A0A2C6L4K6"/>
<comment type="caution">
    <text evidence="2">The sequence shown here is derived from an EMBL/GenBank/DDBJ whole genome shotgun (WGS) entry which is preliminary data.</text>
</comment>
<reference evidence="2 3" key="1">
    <citation type="submission" date="2013-09" db="EMBL/GenBank/DDBJ databases">
        <title>Biodegradation of hydrocarbons in the deep terrestrial subsurface : characterization of a microbial consortium composed of two Desulfotomaculum species originating from a deep geological formation.</title>
        <authorList>
            <person name="Aullo T."/>
            <person name="Berlendis S."/>
            <person name="Lascourreges J.-F."/>
            <person name="Dessort D."/>
            <person name="Saint-Laurent S."/>
            <person name="Schraauwers B."/>
            <person name="Mas J."/>
            <person name="Magot M."/>
            <person name="Ranchou-Peyruse A."/>
        </authorList>
    </citation>
    <scope>NUCLEOTIDE SEQUENCE [LARGE SCALE GENOMIC DNA]</scope>
    <source>
        <strain evidence="2 3">Bs107</strain>
    </source>
</reference>
<dbReference type="InterPro" id="IPR012854">
    <property type="entry name" value="Cu_amine_oxidase-like_N"/>
</dbReference>
<protein>
    <recommendedName>
        <fullName evidence="1">Copper amine oxidase-like N-terminal domain-containing protein</fullName>
    </recommendedName>
</protein>
<dbReference type="Gene3D" id="3.30.457.10">
    <property type="entry name" value="Copper amine oxidase-like, N-terminal domain"/>
    <property type="match status" value="2"/>
</dbReference>
<evidence type="ECO:0000313" key="2">
    <source>
        <dbReference type="EMBL" id="PHJ39901.1"/>
    </source>
</evidence>
<name>A0A2C6L4K6_9FIRM</name>
<dbReference type="SUPFAM" id="SSF55383">
    <property type="entry name" value="Copper amine oxidase, domain N"/>
    <property type="match status" value="2"/>
</dbReference>
<keyword evidence="3" id="KW-1185">Reference proteome</keyword>
<organism evidence="2 3">
    <name type="scientific">Desulforamulus profundi</name>
    <dbReference type="NCBI Taxonomy" id="1383067"/>
    <lineage>
        <taxon>Bacteria</taxon>
        <taxon>Bacillati</taxon>
        <taxon>Bacillota</taxon>
        <taxon>Clostridia</taxon>
        <taxon>Eubacteriales</taxon>
        <taxon>Peptococcaceae</taxon>
        <taxon>Desulforamulus</taxon>
    </lineage>
</organism>